<dbReference type="RefSeq" id="WP_341408958.1">
    <property type="nucleotide sequence ID" value="NZ_JBBUTH010000001.1"/>
</dbReference>
<protein>
    <submittedName>
        <fullName evidence="2">Uncharacterized protein</fullName>
    </submittedName>
</protein>
<dbReference type="EMBL" id="JBBUTH010000001">
    <property type="protein sequence ID" value="MEK8049288.1"/>
    <property type="molecule type" value="Genomic_DNA"/>
</dbReference>
<accession>A0ABU9CBN1</accession>
<dbReference type="Proteomes" id="UP001365405">
    <property type="component" value="Unassembled WGS sequence"/>
</dbReference>
<evidence type="ECO:0000256" key="1">
    <source>
        <dbReference type="SAM" id="SignalP"/>
    </source>
</evidence>
<comment type="caution">
    <text evidence="2">The sequence shown here is derived from an EMBL/GenBank/DDBJ whole genome shotgun (WGS) entry which is preliminary data.</text>
</comment>
<evidence type="ECO:0000313" key="3">
    <source>
        <dbReference type="Proteomes" id="UP001365405"/>
    </source>
</evidence>
<evidence type="ECO:0000313" key="2">
    <source>
        <dbReference type="EMBL" id="MEK8049288.1"/>
    </source>
</evidence>
<keyword evidence="3" id="KW-1185">Reference proteome</keyword>
<proteinExistence type="predicted"/>
<sequence>MMRCVLNGAALAAIALLLPGCAATVVKALPTLDCPVAPELLQARCAAPAPLADGINYGQVLQIAQQDRKALADCGAREAALVQSVQACRQAIARYNQAVADSERAVNAPR</sequence>
<keyword evidence="1" id="KW-0732">Signal</keyword>
<gene>
    <name evidence="2" type="ORF">AACH10_03460</name>
</gene>
<name>A0ABU9CBN1_9BURK</name>
<feature type="signal peptide" evidence="1">
    <location>
        <begin position="1"/>
        <end position="22"/>
    </location>
</feature>
<organism evidence="2 3">
    <name type="scientific">Pseudaquabacterium inlustre</name>
    <dbReference type="NCBI Taxonomy" id="2984192"/>
    <lineage>
        <taxon>Bacteria</taxon>
        <taxon>Pseudomonadati</taxon>
        <taxon>Pseudomonadota</taxon>
        <taxon>Betaproteobacteria</taxon>
        <taxon>Burkholderiales</taxon>
        <taxon>Sphaerotilaceae</taxon>
        <taxon>Pseudaquabacterium</taxon>
    </lineage>
</organism>
<reference evidence="2 3" key="1">
    <citation type="submission" date="2024-04" db="EMBL/GenBank/DDBJ databases">
        <title>Novel species of the genus Ideonella isolated from streams.</title>
        <authorList>
            <person name="Lu H."/>
        </authorList>
    </citation>
    <scope>NUCLEOTIDE SEQUENCE [LARGE SCALE GENOMIC DNA]</scope>
    <source>
        <strain evidence="2 3">DXS22W</strain>
    </source>
</reference>
<feature type="chain" id="PRO_5045137875" evidence="1">
    <location>
        <begin position="23"/>
        <end position="110"/>
    </location>
</feature>